<keyword evidence="7" id="KW-1133">Transmembrane helix</keyword>
<keyword evidence="4" id="KW-0819">tRNA processing</keyword>
<dbReference type="EC" id="1.3.1.-" evidence="9"/>
<evidence type="ECO:0000256" key="6">
    <source>
        <dbReference type="ARBA" id="ARBA00023002"/>
    </source>
</evidence>
<dbReference type="PANTHER" id="PTHR45846:SF1">
    <property type="entry name" value="TRNA-DIHYDROURIDINE(47) SYNTHASE [NAD(P)(+)]-LIKE"/>
    <property type="match status" value="1"/>
</dbReference>
<dbReference type="PROSITE" id="PS01136">
    <property type="entry name" value="UPF0034"/>
    <property type="match status" value="1"/>
</dbReference>
<accession>A0A5J4SVV6</accession>
<dbReference type="InterPro" id="IPR035587">
    <property type="entry name" value="DUS-like_FMN-bd"/>
</dbReference>
<dbReference type="PIRSF" id="PIRSF006621">
    <property type="entry name" value="Dus"/>
    <property type="match status" value="1"/>
</dbReference>
<reference evidence="9" key="1">
    <citation type="submission" date="2019-03" db="EMBL/GenBank/DDBJ databases">
        <title>Single cell metagenomics reveals metabolic interactions within the superorganism composed of flagellate Streblomastix strix and complex community of Bacteroidetes bacteria on its surface.</title>
        <authorList>
            <person name="Treitli S.C."/>
            <person name="Kolisko M."/>
            <person name="Husnik F."/>
            <person name="Keeling P."/>
            <person name="Hampl V."/>
        </authorList>
    </citation>
    <scope>NUCLEOTIDE SEQUENCE</scope>
    <source>
        <strain evidence="9">STM</strain>
    </source>
</reference>
<keyword evidence="3" id="KW-0288">FMN</keyword>
<dbReference type="CDD" id="cd02801">
    <property type="entry name" value="DUS_like_FMN"/>
    <property type="match status" value="1"/>
</dbReference>
<sequence>MKLTAAGLFGICTRFPFNRFLVKGVANQCGGKYRKDLKLYKIIFCLLWNSLAVFSLFCVIKMIIKENYPVFLAPMEDVTDPAFRLMCKRFGADMVYTEFISSDALVRAVNKTKRKLTISDEERPVAIQIYGKDTDTMTEAARIVEEARPDVIDINFGCPVKKVAGKGAGAGMLQNIPKMLEITRSVVDAVNLPVTVKTRLGWDAEHKIIVELAEQLQDCGIAALTIHGRTRAQMYTGEADWTLIGEVKNNPRMHIPIIGNGDITTPQRAKECFDRYGVDAIMIGRGSIGRPWIFKDVKHYLQTGEEPLPLSFGEKMQILREEVLSSVARLDERRGIIHIRCHLATTPLFKGIPNFRDTRIAMLRTESVEELFRIFGEVEDKYSNEIFSPTY</sequence>
<dbReference type="GO" id="GO:0017150">
    <property type="term" value="F:tRNA dihydrouridine synthase activity"/>
    <property type="evidence" value="ECO:0007669"/>
    <property type="project" value="InterPro"/>
</dbReference>
<feature type="transmembrane region" description="Helical" evidence="7">
    <location>
        <begin position="42"/>
        <end position="64"/>
    </location>
</feature>
<keyword evidence="2" id="KW-0285">Flavoprotein</keyword>
<dbReference type="InterPro" id="IPR001269">
    <property type="entry name" value="DUS_fam"/>
</dbReference>
<keyword evidence="5" id="KW-0521">NADP</keyword>
<keyword evidence="7" id="KW-0812">Transmembrane</keyword>
<dbReference type="GO" id="GO:0003723">
    <property type="term" value="F:RNA binding"/>
    <property type="evidence" value="ECO:0007669"/>
    <property type="project" value="TreeGrafter"/>
</dbReference>
<dbReference type="InterPro" id="IPR004652">
    <property type="entry name" value="DusB-like"/>
</dbReference>
<evidence type="ECO:0000256" key="2">
    <source>
        <dbReference type="ARBA" id="ARBA00022630"/>
    </source>
</evidence>
<keyword evidence="6 9" id="KW-0560">Oxidoreductase</keyword>
<evidence type="ECO:0000256" key="7">
    <source>
        <dbReference type="SAM" id="Phobius"/>
    </source>
</evidence>
<dbReference type="PANTHER" id="PTHR45846">
    <property type="entry name" value="TRNA-DIHYDROURIDINE(47) SYNTHASE [NAD(P)(+)]-LIKE"/>
    <property type="match status" value="1"/>
</dbReference>
<protein>
    <submittedName>
        <fullName evidence="9">Putative tRNA-dihydrouridine synthase</fullName>
        <ecNumber evidence="9">1.3.1.-</ecNumber>
    </submittedName>
</protein>
<dbReference type="SUPFAM" id="SSF51395">
    <property type="entry name" value="FMN-linked oxidoreductases"/>
    <property type="match status" value="1"/>
</dbReference>
<feature type="domain" description="DUS-like FMN-binding" evidence="8">
    <location>
        <begin position="72"/>
        <end position="346"/>
    </location>
</feature>
<proteinExistence type="predicted"/>
<evidence type="ECO:0000259" key="8">
    <source>
        <dbReference type="Pfam" id="PF01207"/>
    </source>
</evidence>
<dbReference type="GO" id="GO:0050660">
    <property type="term" value="F:flavin adenine dinucleotide binding"/>
    <property type="evidence" value="ECO:0007669"/>
    <property type="project" value="InterPro"/>
</dbReference>
<evidence type="ECO:0000256" key="3">
    <source>
        <dbReference type="ARBA" id="ARBA00022643"/>
    </source>
</evidence>
<evidence type="ECO:0000256" key="5">
    <source>
        <dbReference type="ARBA" id="ARBA00022857"/>
    </source>
</evidence>
<dbReference type="InterPro" id="IPR018517">
    <property type="entry name" value="tRNA_hU_synthase_CS"/>
</dbReference>
<comment type="cofactor">
    <cofactor evidence="1">
        <name>FMN</name>
        <dbReference type="ChEBI" id="CHEBI:58210"/>
    </cofactor>
</comment>
<dbReference type="Gene3D" id="3.20.20.70">
    <property type="entry name" value="Aldolase class I"/>
    <property type="match status" value="1"/>
</dbReference>
<evidence type="ECO:0000256" key="4">
    <source>
        <dbReference type="ARBA" id="ARBA00022694"/>
    </source>
</evidence>
<dbReference type="InterPro" id="IPR013785">
    <property type="entry name" value="Aldolase_TIM"/>
</dbReference>
<evidence type="ECO:0000313" key="9">
    <source>
        <dbReference type="EMBL" id="KAA6349350.1"/>
    </source>
</evidence>
<evidence type="ECO:0000256" key="1">
    <source>
        <dbReference type="ARBA" id="ARBA00001917"/>
    </source>
</evidence>
<dbReference type="NCBIfam" id="TIGR00737">
    <property type="entry name" value="nifR3_yhdG"/>
    <property type="match status" value="1"/>
</dbReference>
<name>A0A5J4SVV6_9ZZZZ</name>
<comment type="caution">
    <text evidence="9">The sequence shown here is derived from an EMBL/GenBank/DDBJ whole genome shotgun (WGS) entry which is preliminary data.</text>
</comment>
<dbReference type="AlphaFoldDB" id="A0A5J4SVV6"/>
<dbReference type="EMBL" id="SNRY01000049">
    <property type="protein sequence ID" value="KAA6349350.1"/>
    <property type="molecule type" value="Genomic_DNA"/>
</dbReference>
<keyword evidence="7" id="KW-0472">Membrane</keyword>
<organism evidence="9">
    <name type="scientific">termite gut metagenome</name>
    <dbReference type="NCBI Taxonomy" id="433724"/>
    <lineage>
        <taxon>unclassified sequences</taxon>
        <taxon>metagenomes</taxon>
        <taxon>organismal metagenomes</taxon>
    </lineage>
</organism>
<dbReference type="Pfam" id="PF01207">
    <property type="entry name" value="Dus"/>
    <property type="match status" value="1"/>
</dbReference>
<gene>
    <name evidence="9" type="ORF">EZS27_003261</name>
</gene>